<keyword evidence="1" id="KW-1133">Transmembrane helix</keyword>
<gene>
    <name evidence="2" type="ORF">EI545_09575</name>
</gene>
<protein>
    <submittedName>
        <fullName evidence="2">Uncharacterized protein</fullName>
    </submittedName>
</protein>
<feature type="transmembrane region" description="Helical" evidence="1">
    <location>
        <begin position="6"/>
        <end position="27"/>
    </location>
</feature>
<dbReference type="OrthoDB" id="8480169at2"/>
<keyword evidence="1" id="KW-0472">Membrane</keyword>
<evidence type="ECO:0000256" key="1">
    <source>
        <dbReference type="SAM" id="Phobius"/>
    </source>
</evidence>
<dbReference type="Proteomes" id="UP000282002">
    <property type="component" value="Chromosome"/>
</dbReference>
<evidence type="ECO:0000313" key="2">
    <source>
        <dbReference type="EMBL" id="AZL59067.1"/>
    </source>
</evidence>
<reference evidence="2 3" key="1">
    <citation type="submission" date="2018-12" db="EMBL/GenBank/DDBJ databases">
        <title>Complete genome sequencing of Tabrizicola sp. K13M18.</title>
        <authorList>
            <person name="Bae J.-W."/>
        </authorList>
    </citation>
    <scope>NUCLEOTIDE SEQUENCE [LARGE SCALE GENOMIC DNA]</scope>
    <source>
        <strain evidence="2 3">K13M18</strain>
    </source>
</reference>
<sequence length="104" mass="11035">MGAVLHNPLVFVADFILPLVVALLLCLRWGPNRGIVFAVIPALVGVFVLFFFQVSPGVNPDGSGRVASAFGYMTSESIMWIASFLVGAALGSVIWKLRRSGGKG</sequence>
<evidence type="ECO:0000313" key="3">
    <source>
        <dbReference type="Proteomes" id="UP000282002"/>
    </source>
</evidence>
<dbReference type="AlphaFoldDB" id="A0A3S8U665"/>
<name>A0A3S8U665_9RHOB</name>
<dbReference type="RefSeq" id="WP_125325264.1">
    <property type="nucleotide sequence ID" value="NZ_CP034328.1"/>
</dbReference>
<proteinExistence type="predicted"/>
<keyword evidence="1" id="KW-0812">Transmembrane</keyword>
<feature type="transmembrane region" description="Helical" evidence="1">
    <location>
        <begin position="78"/>
        <end position="97"/>
    </location>
</feature>
<dbReference type="EMBL" id="CP034328">
    <property type="protein sequence ID" value="AZL59067.1"/>
    <property type="molecule type" value="Genomic_DNA"/>
</dbReference>
<accession>A0A3S8U665</accession>
<dbReference type="KEGG" id="taw:EI545_09575"/>
<organism evidence="2 3">
    <name type="scientific">Tabrizicola piscis</name>
    <dbReference type="NCBI Taxonomy" id="2494374"/>
    <lineage>
        <taxon>Bacteria</taxon>
        <taxon>Pseudomonadati</taxon>
        <taxon>Pseudomonadota</taxon>
        <taxon>Alphaproteobacteria</taxon>
        <taxon>Rhodobacterales</taxon>
        <taxon>Paracoccaceae</taxon>
        <taxon>Tabrizicola</taxon>
    </lineage>
</organism>
<keyword evidence="3" id="KW-1185">Reference proteome</keyword>
<feature type="transmembrane region" description="Helical" evidence="1">
    <location>
        <begin position="34"/>
        <end position="58"/>
    </location>
</feature>